<dbReference type="InterPro" id="IPR018253">
    <property type="entry name" value="DnaJ_domain_CS"/>
</dbReference>
<dbReference type="SUPFAM" id="SSF49493">
    <property type="entry name" value="HSP40/DnaJ peptide-binding domain"/>
    <property type="match status" value="2"/>
</dbReference>
<dbReference type="Pfam" id="PF00226">
    <property type="entry name" value="DnaJ"/>
    <property type="match status" value="1"/>
</dbReference>
<evidence type="ECO:0000256" key="6">
    <source>
        <dbReference type="PROSITE-ProRule" id="PRU00546"/>
    </source>
</evidence>
<dbReference type="CDD" id="cd10747">
    <property type="entry name" value="DnaJ_C"/>
    <property type="match status" value="1"/>
</dbReference>
<evidence type="ECO:0000259" key="9">
    <source>
        <dbReference type="PROSITE" id="PS51188"/>
    </source>
</evidence>
<dbReference type="InterPro" id="IPR001623">
    <property type="entry name" value="DnaJ_domain"/>
</dbReference>
<keyword evidence="4 6" id="KW-0862">Zinc</keyword>
<dbReference type="FunFam" id="2.10.230.10:FF:000001">
    <property type="entry name" value="DnaJ subfamily A member 2"/>
    <property type="match status" value="1"/>
</dbReference>
<dbReference type="CDD" id="cd06257">
    <property type="entry name" value="DnaJ"/>
    <property type="match status" value="1"/>
</dbReference>
<dbReference type="Gene3D" id="2.10.230.10">
    <property type="entry name" value="Heat shock protein DnaJ, cysteine-rich domain"/>
    <property type="match status" value="1"/>
</dbReference>
<dbReference type="Proteomes" id="UP000094801">
    <property type="component" value="Unassembled WGS sequence"/>
</dbReference>
<dbReference type="GO" id="GO:0006457">
    <property type="term" value="P:protein folding"/>
    <property type="evidence" value="ECO:0007669"/>
    <property type="project" value="InterPro"/>
</dbReference>
<evidence type="ECO:0000256" key="1">
    <source>
        <dbReference type="ARBA" id="ARBA00022723"/>
    </source>
</evidence>
<dbReference type="Gene3D" id="2.60.260.20">
    <property type="entry name" value="Urease metallochaperone UreE, N-terminal domain"/>
    <property type="match status" value="2"/>
</dbReference>
<protein>
    <recommendedName>
        <fullName evidence="12">J domain-containing protein</fullName>
    </recommendedName>
</protein>
<dbReference type="InterPro" id="IPR001305">
    <property type="entry name" value="HSP_DnaJ_Cys-rich_dom"/>
</dbReference>
<keyword evidence="11" id="KW-1185">Reference proteome</keyword>
<dbReference type="GO" id="GO:0030544">
    <property type="term" value="F:Hsp70 protein binding"/>
    <property type="evidence" value="ECO:0007669"/>
    <property type="project" value="InterPro"/>
</dbReference>
<feature type="zinc finger region" description="CR-type" evidence="6">
    <location>
        <begin position="155"/>
        <end position="239"/>
    </location>
</feature>
<dbReference type="InterPro" id="IPR002939">
    <property type="entry name" value="DnaJ_C"/>
</dbReference>
<dbReference type="SUPFAM" id="SSF57938">
    <property type="entry name" value="DnaJ/Hsp40 cysteine-rich domain"/>
    <property type="match status" value="1"/>
</dbReference>
<dbReference type="InterPro" id="IPR008971">
    <property type="entry name" value="HSP40/DnaJ_pept-bd"/>
</dbReference>
<keyword evidence="5" id="KW-0143">Chaperone</keyword>
<accession>A0A1E4T734</accession>
<dbReference type="GO" id="GO:0051082">
    <property type="term" value="F:unfolded protein binding"/>
    <property type="evidence" value="ECO:0007669"/>
    <property type="project" value="InterPro"/>
</dbReference>
<dbReference type="Pfam" id="PF00684">
    <property type="entry name" value="DnaJ_CXXCXGXG"/>
    <property type="match status" value="1"/>
</dbReference>
<dbReference type="OrthoDB" id="550424at2759"/>
<evidence type="ECO:0000256" key="5">
    <source>
        <dbReference type="ARBA" id="ARBA00023186"/>
    </source>
</evidence>
<reference evidence="11" key="1">
    <citation type="submission" date="2016-04" db="EMBL/GenBank/DDBJ databases">
        <title>Comparative genomics of biotechnologically important yeasts.</title>
        <authorList>
            <consortium name="DOE Joint Genome Institute"/>
            <person name="Riley R."/>
            <person name="Haridas S."/>
            <person name="Wolfe K.H."/>
            <person name="Lopes M.R."/>
            <person name="Hittinger C.T."/>
            <person name="Goker M."/>
            <person name="Salamov A."/>
            <person name="Wisecaver J."/>
            <person name="Long T.M."/>
            <person name="Aerts A.L."/>
            <person name="Barry K."/>
            <person name="Choi C."/>
            <person name="Clum A."/>
            <person name="Coughlan A.Y."/>
            <person name="Deshpande S."/>
            <person name="Douglass A.P."/>
            <person name="Hanson S.J."/>
            <person name="Klenk H.-P."/>
            <person name="Labutti K."/>
            <person name="Lapidus A."/>
            <person name="Lindquist E."/>
            <person name="Lipzen A."/>
            <person name="Meier-Kolthoff J.P."/>
            <person name="Ohm R.A."/>
            <person name="Otillar R.P."/>
            <person name="Pangilinan J."/>
            <person name="Peng Y."/>
            <person name="Rokas A."/>
            <person name="Rosa C.A."/>
            <person name="Scheuner C."/>
            <person name="Sibirny A.A."/>
            <person name="Slot J.C."/>
            <person name="Stielow J.B."/>
            <person name="Sun H."/>
            <person name="Kurtzman C.P."/>
            <person name="Blackwell M."/>
            <person name="Grigoriev I.V."/>
            <person name="Jeffries T.W."/>
        </authorList>
    </citation>
    <scope>NUCLEOTIDE SEQUENCE [LARGE SCALE GENOMIC DNA]</scope>
    <source>
        <strain evidence="11">NRRL YB-2248</strain>
    </source>
</reference>
<dbReference type="PROSITE" id="PS51188">
    <property type="entry name" value="ZF_CR"/>
    <property type="match status" value="1"/>
</dbReference>
<evidence type="ECO:0000256" key="3">
    <source>
        <dbReference type="ARBA" id="ARBA00022771"/>
    </source>
</evidence>
<feature type="domain" description="J" evidence="8">
    <location>
        <begin position="5"/>
        <end position="72"/>
    </location>
</feature>
<dbReference type="InterPro" id="IPR036410">
    <property type="entry name" value="HSP_DnaJ_Cys-rich_dom_sf"/>
</dbReference>
<dbReference type="InterPro" id="IPR044713">
    <property type="entry name" value="DNJA1/2-like"/>
</dbReference>
<dbReference type="PANTHER" id="PTHR43888">
    <property type="entry name" value="DNAJ-LIKE-2, ISOFORM A-RELATED"/>
    <property type="match status" value="1"/>
</dbReference>
<evidence type="ECO:0000256" key="7">
    <source>
        <dbReference type="SAM" id="MobiDB-lite"/>
    </source>
</evidence>
<dbReference type="FunFam" id="2.60.260.20:FF:000003">
    <property type="entry name" value="DnaJ subfamily A member 2"/>
    <property type="match status" value="1"/>
</dbReference>
<evidence type="ECO:0000256" key="2">
    <source>
        <dbReference type="ARBA" id="ARBA00022737"/>
    </source>
</evidence>
<dbReference type="CDD" id="cd10719">
    <property type="entry name" value="DnaJ_zf"/>
    <property type="match status" value="1"/>
</dbReference>
<organism evidence="10 11">
    <name type="scientific">[Candida] arabinofermentans NRRL YB-2248</name>
    <dbReference type="NCBI Taxonomy" id="983967"/>
    <lineage>
        <taxon>Eukaryota</taxon>
        <taxon>Fungi</taxon>
        <taxon>Dikarya</taxon>
        <taxon>Ascomycota</taxon>
        <taxon>Saccharomycotina</taxon>
        <taxon>Pichiomycetes</taxon>
        <taxon>Pichiales</taxon>
        <taxon>Pichiaceae</taxon>
        <taxon>Ogataea</taxon>
        <taxon>Ogataea/Candida clade</taxon>
    </lineage>
</organism>
<dbReference type="Gene3D" id="1.10.287.110">
    <property type="entry name" value="DnaJ domain"/>
    <property type="match status" value="1"/>
</dbReference>
<gene>
    <name evidence="10" type="ORF">CANARDRAFT_26961</name>
</gene>
<feature type="region of interest" description="Disordered" evidence="7">
    <location>
        <begin position="116"/>
        <end position="139"/>
    </location>
</feature>
<evidence type="ECO:0000313" key="11">
    <source>
        <dbReference type="Proteomes" id="UP000094801"/>
    </source>
</evidence>
<dbReference type="InterPro" id="IPR036869">
    <property type="entry name" value="J_dom_sf"/>
</dbReference>
<dbReference type="PRINTS" id="PR00625">
    <property type="entry name" value="JDOMAIN"/>
</dbReference>
<evidence type="ECO:0000256" key="4">
    <source>
        <dbReference type="ARBA" id="ARBA00022833"/>
    </source>
</evidence>
<sequence length="456" mass="50510">MSSTSLYDILGVESSSSFTDIKKAYRKLALVYHPDKVPHEEREEAEIKFKEISHAYEVLIDEEKRNTYDLYGTTDGSIPSRDTGGYSYDDFESGFGGAAFGGSGYDFNPEDFARFFNGGGPSRGGHQQQQQRQQQQKTQDAIINYDVTLEDLYNGKTVKISSTRDKICGGCKGTGAKKKAHIITCSRCKGEGVTIKYLQMGGMIFKEPKECQSCKGKGKYYKSSDFCKKCKGKCVVQESKKLEFLIPKGSPDNGSIILEGEADEAPGLKSGDVILKYKTKQHTVFERKGNDLYTKVKISLVDSLCGFKDRKLVKTLDNRWINISVPVGKVIKPGDSIIVSNEGMPINGNSNYSGSLYIGIDIEFPKDNWFIERNDLDKLKSVLDFSYGSNGSATANNNSDKDNDLDEGSSEITNAAFTIKSKDTLPKSFNSYFNNTDVTNVGVEDSAKKGWFGGWF</sequence>
<keyword evidence="3 6" id="KW-0863">Zinc-finger</keyword>
<dbReference type="GO" id="GO:0008270">
    <property type="term" value="F:zinc ion binding"/>
    <property type="evidence" value="ECO:0007669"/>
    <property type="project" value="UniProtKB-KW"/>
</dbReference>
<evidence type="ECO:0008006" key="12">
    <source>
        <dbReference type="Google" id="ProtNLM"/>
    </source>
</evidence>
<evidence type="ECO:0000313" key="10">
    <source>
        <dbReference type="EMBL" id="ODV87577.1"/>
    </source>
</evidence>
<dbReference type="SUPFAM" id="SSF46565">
    <property type="entry name" value="Chaperone J-domain"/>
    <property type="match status" value="1"/>
</dbReference>
<evidence type="ECO:0000259" key="8">
    <source>
        <dbReference type="PROSITE" id="PS50076"/>
    </source>
</evidence>
<keyword evidence="1 6" id="KW-0479">Metal-binding</keyword>
<dbReference type="SMART" id="SM00271">
    <property type="entry name" value="DnaJ"/>
    <property type="match status" value="1"/>
</dbReference>
<keyword evidence="2" id="KW-0677">Repeat</keyword>
<dbReference type="AlphaFoldDB" id="A0A1E4T734"/>
<feature type="compositionally biased region" description="Low complexity" evidence="7">
    <location>
        <begin position="127"/>
        <end position="136"/>
    </location>
</feature>
<feature type="domain" description="CR-type" evidence="9">
    <location>
        <begin position="155"/>
        <end position="239"/>
    </location>
</feature>
<name>A0A1E4T734_9ASCO</name>
<dbReference type="PROSITE" id="PS50076">
    <property type="entry name" value="DNAJ_2"/>
    <property type="match status" value="1"/>
</dbReference>
<dbReference type="STRING" id="983967.A0A1E4T734"/>
<dbReference type="EMBL" id="KV453848">
    <property type="protein sequence ID" value="ODV87577.1"/>
    <property type="molecule type" value="Genomic_DNA"/>
</dbReference>
<dbReference type="PROSITE" id="PS00636">
    <property type="entry name" value="DNAJ_1"/>
    <property type="match status" value="1"/>
</dbReference>
<dbReference type="Pfam" id="PF01556">
    <property type="entry name" value="DnaJ_C"/>
    <property type="match status" value="1"/>
</dbReference>
<proteinExistence type="predicted"/>